<dbReference type="EMBL" id="BAAAFH010000025">
    <property type="protein sequence ID" value="GAA0877015.1"/>
    <property type="molecule type" value="Genomic_DNA"/>
</dbReference>
<keyword evidence="2" id="KW-1185">Reference proteome</keyword>
<accession>A0ABN1MUK1</accession>
<reference evidence="1 2" key="1">
    <citation type="journal article" date="2019" name="Int. J. Syst. Evol. Microbiol.">
        <title>The Global Catalogue of Microorganisms (GCM) 10K type strain sequencing project: providing services to taxonomists for standard genome sequencing and annotation.</title>
        <authorList>
            <consortium name="The Broad Institute Genomics Platform"/>
            <consortium name="The Broad Institute Genome Sequencing Center for Infectious Disease"/>
            <person name="Wu L."/>
            <person name="Ma J."/>
        </authorList>
    </citation>
    <scope>NUCLEOTIDE SEQUENCE [LARGE SCALE GENOMIC DNA]</scope>
    <source>
        <strain evidence="1 2">JCM 16083</strain>
    </source>
</reference>
<organism evidence="1 2">
    <name type="scientific">Wandonia haliotis</name>
    <dbReference type="NCBI Taxonomy" id="574963"/>
    <lineage>
        <taxon>Bacteria</taxon>
        <taxon>Pseudomonadati</taxon>
        <taxon>Bacteroidota</taxon>
        <taxon>Flavobacteriia</taxon>
        <taxon>Flavobacteriales</taxon>
        <taxon>Crocinitomicaceae</taxon>
        <taxon>Wandonia</taxon>
    </lineage>
</organism>
<name>A0ABN1MUK1_9FLAO</name>
<evidence type="ECO:0000313" key="2">
    <source>
        <dbReference type="Proteomes" id="UP001501126"/>
    </source>
</evidence>
<sequence>MDIIRGLKLNLVGIKIWRKILKLALRIKEAYAIIGKSALGTLTETGGGAHFHEVLHLLGLSDRYGANDKQNSKPHTNWGGDVMAEPLSNTVSQTHYDNFGRKYADNIGEFILKYAVDIEVSSGKLIGESKDGLTEDEKKQVSK</sequence>
<evidence type="ECO:0000313" key="1">
    <source>
        <dbReference type="EMBL" id="GAA0877015.1"/>
    </source>
</evidence>
<dbReference type="Proteomes" id="UP001501126">
    <property type="component" value="Unassembled WGS sequence"/>
</dbReference>
<proteinExistence type="predicted"/>
<comment type="caution">
    <text evidence="1">The sequence shown here is derived from an EMBL/GenBank/DDBJ whole genome shotgun (WGS) entry which is preliminary data.</text>
</comment>
<protein>
    <submittedName>
        <fullName evidence="1">Uncharacterized protein</fullName>
    </submittedName>
</protein>
<gene>
    <name evidence="1" type="ORF">GCM10009118_34250</name>
</gene>